<accession>A0A4Z1L2N7</accession>
<sequence>MGVDSAGPVSFCVRAARFMDGIGISVYGLEFMGLGMEMGMTTREEARAVEDRDREIWFGGYVMISEDRDRDKDRVLCY</sequence>
<reference evidence="1 2" key="1">
    <citation type="submission" date="2017-12" db="EMBL/GenBank/DDBJ databases">
        <title>Comparative genomics of Botrytis spp.</title>
        <authorList>
            <person name="Valero-Jimenez C.A."/>
            <person name="Tapia P."/>
            <person name="Veloso J."/>
            <person name="Silva-Moreno E."/>
            <person name="Staats M."/>
            <person name="Valdes J.H."/>
            <person name="Van Kan J.A.L."/>
        </authorList>
    </citation>
    <scope>NUCLEOTIDE SEQUENCE [LARGE SCALE GENOMIC DNA]</scope>
    <source>
        <strain evidence="1 2">MUCL3349</strain>
    </source>
</reference>
<comment type="caution">
    <text evidence="1">The sequence shown here is derived from an EMBL/GenBank/DDBJ whole genome shotgun (WGS) entry which is preliminary data.</text>
</comment>
<protein>
    <submittedName>
        <fullName evidence="1">Uncharacterized protein</fullName>
    </submittedName>
</protein>
<dbReference type="AlphaFoldDB" id="A0A4Z1L2N7"/>
<dbReference type="EMBL" id="PQXO01000040">
    <property type="protein sequence ID" value="TGO91074.1"/>
    <property type="molecule type" value="Genomic_DNA"/>
</dbReference>
<name>A0A4Z1L2N7_9HELO</name>
<keyword evidence="2" id="KW-1185">Reference proteome</keyword>
<evidence type="ECO:0000313" key="2">
    <source>
        <dbReference type="Proteomes" id="UP000297280"/>
    </source>
</evidence>
<proteinExistence type="predicted"/>
<organism evidence="1 2">
    <name type="scientific">Botrytis porri</name>
    <dbReference type="NCBI Taxonomy" id="87229"/>
    <lineage>
        <taxon>Eukaryota</taxon>
        <taxon>Fungi</taxon>
        <taxon>Dikarya</taxon>
        <taxon>Ascomycota</taxon>
        <taxon>Pezizomycotina</taxon>
        <taxon>Leotiomycetes</taxon>
        <taxon>Helotiales</taxon>
        <taxon>Sclerotiniaceae</taxon>
        <taxon>Botrytis</taxon>
    </lineage>
</organism>
<gene>
    <name evidence="1" type="ORF">BPOR_0040g00180</name>
</gene>
<dbReference type="Proteomes" id="UP000297280">
    <property type="component" value="Unassembled WGS sequence"/>
</dbReference>
<evidence type="ECO:0000313" key="1">
    <source>
        <dbReference type="EMBL" id="TGO91074.1"/>
    </source>
</evidence>